<dbReference type="Proteomes" id="UP000277204">
    <property type="component" value="Unassembled WGS sequence"/>
</dbReference>
<dbReference type="Pfam" id="PF02820">
    <property type="entry name" value="MBT"/>
    <property type="match status" value="2"/>
</dbReference>
<dbReference type="Pfam" id="PF00536">
    <property type="entry name" value="SAM_1"/>
    <property type="match status" value="1"/>
</dbReference>
<dbReference type="PANTHER" id="PTHR12247">
    <property type="entry name" value="POLYCOMB GROUP PROTEIN"/>
    <property type="match status" value="1"/>
</dbReference>
<dbReference type="CDD" id="cd09509">
    <property type="entry name" value="SAM_Polycomb"/>
    <property type="match status" value="1"/>
</dbReference>
<dbReference type="InterPro" id="IPR004092">
    <property type="entry name" value="Mbt"/>
</dbReference>
<dbReference type="Gene3D" id="1.10.150.50">
    <property type="entry name" value="Transcription Factor, Ets-1"/>
    <property type="match status" value="1"/>
</dbReference>
<dbReference type="STRING" id="48269.A0A183MX42"/>
<protein>
    <submittedName>
        <fullName evidence="5">Uncharacterized protein</fullName>
    </submittedName>
</protein>
<evidence type="ECO:0000256" key="3">
    <source>
        <dbReference type="ARBA" id="ARBA00023242"/>
    </source>
</evidence>
<sequence>MGCHVSADSSNSFTWDDYLKKTNGRPAKLECFKQSLVPPPNYFEVNTILEAEDQRSAALVLNPYSNDLIKARYANNSTISNQQLLETPCRRSSLNLHSSGTVRRFRAASFSLARVIETCGPRLRIRLVGTDDRNDYWFLVDSDQIRPYPSGSPLQPPFGYMHNHLVWNRTLKKATEGTRFADPSWFISVSRNLSYSSYSVFTLFPISNTVFFILQQPPDPEDNYFQVNDKLEAVDRRNTQLICPASVGAVNGHHILINFDGWSGAFDYWARFDSRELFPVGWCKLANYPLQPPGPNVIRSPVIHSTPSFLYAHNSVSQAPSISPKYLSKVLTNSCSRITKTDKTSSCPRKKLGHSRRIKSHANLVRSNLYDESESSTPFRDPCEPSAKQPPSIRSSFSPVLSMPNHNSVASNHMDINKNERVDLFVEPNSLNTSQVDSSIRSLTSPIVPPVLEDASDSLNTFYSSSPPEHPPRIEASEFVSDSANGRRRRFSGPSDCVVRLQAKSSLMPMSNVSHPYEPELKSWKVVTKTKQKSKQHKLKRRSGNSKKKCPKIKQKFKITNNSLTGSVLCDYEYVDSVSPQLKGFSDVSQNYEKSIAYPEDNPNLYKNEAADSTAFCKNDSALTCTPVFMEDRKSLFKSENDRSNSATMGSSLIFQSHISHDIMHTNGCYFDEMNSPTHDNLSVETSDSHLWFSGKLESNSNKSSYPVYAHQNVDSLDSQSLTTHLPSSTVSPSSLDLGSFPFPNPTQWTIEEVYNYITARDATLLEAAEKFKHHEIDGQALLLLSMESLRNYMKIKLGPALKMVHLISRLKRGLL</sequence>
<dbReference type="Gene3D" id="2.30.30.140">
    <property type="match status" value="4"/>
</dbReference>
<feature type="region of interest" description="Disordered" evidence="4">
    <location>
        <begin position="365"/>
        <end position="400"/>
    </location>
</feature>
<dbReference type="SMART" id="SM00561">
    <property type="entry name" value="MBT"/>
    <property type="match status" value="2"/>
</dbReference>
<evidence type="ECO:0000256" key="1">
    <source>
        <dbReference type="ARBA" id="ARBA00004123"/>
    </source>
</evidence>
<evidence type="ECO:0000256" key="4">
    <source>
        <dbReference type="SAM" id="MobiDB-lite"/>
    </source>
</evidence>
<comment type="subcellular location">
    <subcellularLocation>
        <location evidence="1">Nucleus</location>
    </subcellularLocation>
</comment>
<proteinExistence type="predicted"/>
<dbReference type="PANTHER" id="PTHR12247:SF132">
    <property type="entry name" value="POLYCOMB PROTEIN SCM"/>
    <property type="match status" value="1"/>
</dbReference>
<evidence type="ECO:0000256" key="2">
    <source>
        <dbReference type="ARBA" id="ARBA00022737"/>
    </source>
</evidence>
<dbReference type="InterPro" id="IPR013761">
    <property type="entry name" value="SAM/pointed_sf"/>
</dbReference>
<dbReference type="InterPro" id="IPR001660">
    <property type="entry name" value="SAM"/>
</dbReference>
<reference evidence="5 6" key="1">
    <citation type="submission" date="2018-11" db="EMBL/GenBank/DDBJ databases">
        <authorList>
            <consortium name="Pathogen Informatics"/>
        </authorList>
    </citation>
    <scope>NUCLEOTIDE SEQUENCE [LARGE SCALE GENOMIC DNA]</scope>
    <source>
        <strain evidence="5 6">Zambia</strain>
    </source>
</reference>
<gene>
    <name evidence="5" type="ORF">SMRZ_LOCUS20617</name>
</gene>
<keyword evidence="2" id="KW-0677">Repeat</keyword>
<feature type="region of interest" description="Disordered" evidence="4">
    <location>
        <begin position="463"/>
        <end position="492"/>
    </location>
</feature>
<keyword evidence="3" id="KW-0539">Nucleus</keyword>
<dbReference type="SUPFAM" id="SSF63748">
    <property type="entry name" value="Tudor/PWWP/MBT"/>
    <property type="match status" value="2"/>
</dbReference>
<keyword evidence="6" id="KW-1185">Reference proteome</keyword>
<dbReference type="GO" id="GO:0003682">
    <property type="term" value="F:chromatin binding"/>
    <property type="evidence" value="ECO:0007669"/>
    <property type="project" value="TreeGrafter"/>
</dbReference>
<evidence type="ECO:0000313" key="6">
    <source>
        <dbReference type="Proteomes" id="UP000277204"/>
    </source>
</evidence>
<evidence type="ECO:0000313" key="5">
    <source>
        <dbReference type="EMBL" id="VDP36494.1"/>
    </source>
</evidence>
<dbReference type="InterPro" id="IPR050548">
    <property type="entry name" value="PcG_chromatin_remod_factors"/>
</dbReference>
<dbReference type="PROSITE" id="PS51079">
    <property type="entry name" value="MBT"/>
    <property type="match status" value="1"/>
</dbReference>
<dbReference type="GO" id="GO:0045892">
    <property type="term" value="P:negative regulation of DNA-templated transcription"/>
    <property type="evidence" value="ECO:0007669"/>
    <property type="project" value="TreeGrafter"/>
</dbReference>
<dbReference type="CDD" id="cd20092">
    <property type="entry name" value="MBT_dScm-like_rpt2"/>
    <property type="match status" value="1"/>
</dbReference>
<dbReference type="EMBL" id="UZAI01018386">
    <property type="protein sequence ID" value="VDP36494.1"/>
    <property type="molecule type" value="Genomic_DNA"/>
</dbReference>
<dbReference type="GO" id="GO:0042393">
    <property type="term" value="F:histone binding"/>
    <property type="evidence" value="ECO:0007669"/>
    <property type="project" value="TreeGrafter"/>
</dbReference>
<dbReference type="GO" id="GO:0005634">
    <property type="term" value="C:nucleus"/>
    <property type="evidence" value="ECO:0007669"/>
    <property type="project" value="UniProtKB-SubCell"/>
</dbReference>
<dbReference type="SMART" id="SM00454">
    <property type="entry name" value="SAM"/>
    <property type="match status" value="1"/>
</dbReference>
<dbReference type="SUPFAM" id="SSF47769">
    <property type="entry name" value="SAM/Pointed domain"/>
    <property type="match status" value="1"/>
</dbReference>
<name>A0A183MX42_9TREM</name>
<dbReference type="PROSITE" id="PS50105">
    <property type="entry name" value="SAM_DOMAIN"/>
    <property type="match status" value="1"/>
</dbReference>
<organism evidence="5 6">
    <name type="scientific">Schistosoma margrebowiei</name>
    <dbReference type="NCBI Taxonomy" id="48269"/>
    <lineage>
        <taxon>Eukaryota</taxon>
        <taxon>Metazoa</taxon>
        <taxon>Spiralia</taxon>
        <taxon>Lophotrochozoa</taxon>
        <taxon>Platyhelminthes</taxon>
        <taxon>Trematoda</taxon>
        <taxon>Digenea</taxon>
        <taxon>Strigeidida</taxon>
        <taxon>Schistosomatoidea</taxon>
        <taxon>Schistosomatidae</taxon>
        <taxon>Schistosoma</taxon>
    </lineage>
</organism>
<accession>A0A183MX42</accession>
<dbReference type="AlphaFoldDB" id="A0A183MX42"/>